<evidence type="ECO:0000313" key="1">
    <source>
        <dbReference type="EMBL" id="KAF6281687.1"/>
    </source>
</evidence>
<reference evidence="1 2" key="1">
    <citation type="journal article" date="2020" name="Nature">
        <title>Six reference-quality genomes reveal evolution of bat adaptations.</title>
        <authorList>
            <person name="Jebb D."/>
            <person name="Huang Z."/>
            <person name="Pippel M."/>
            <person name="Hughes G.M."/>
            <person name="Lavrichenko K."/>
            <person name="Devanna P."/>
            <person name="Winkler S."/>
            <person name="Jermiin L.S."/>
            <person name="Skirmuntt E.C."/>
            <person name="Katzourakis A."/>
            <person name="Burkitt-Gray L."/>
            <person name="Ray D.A."/>
            <person name="Sullivan K.A.M."/>
            <person name="Roscito J.G."/>
            <person name="Kirilenko B.M."/>
            <person name="Davalos L.M."/>
            <person name="Corthals A.P."/>
            <person name="Power M.L."/>
            <person name="Jones G."/>
            <person name="Ransome R.D."/>
            <person name="Dechmann D.K.N."/>
            <person name="Locatelli A.G."/>
            <person name="Puechmaille S.J."/>
            <person name="Fedrigo O."/>
            <person name="Jarvis E.D."/>
            <person name="Hiller M."/>
            <person name="Vernes S.C."/>
            <person name="Myers E.W."/>
            <person name="Teeling E.C."/>
        </authorList>
    </citation>
    <scope>NUCLEOTIDE SEQUENCE [LARGE SCALE GENOMIC DNA]</scope>
    <source>
        <strain evidence="1">MPipKuh1</strain>
        <tissue evidence="1">Flight muscle</tissue>
    </source>
</reference>
<dbReference type="Proteomes" id="UP000558488">
    <property type="component" value="Unassembled WGS sequence"/>
</dbReference>
<proteinExistence type="predicted"/>
<dbReference type="EMBL" id="JACAGB010000056">
    <property type="protein sequence ID" value="KAF6281687.1"/>
    <property type="molecule type" value="Genomic_DNA"/>
</dbReference>
<dbReference type="AlphaFoldDB" id="A0A7J7S0C1"/>
<name>A0A7J7S0C1_PIPKU</name>
<protein>
    <submittedName>
        <fullName evidence="1">Uncharacterized protein</fullName>
    </submittedName>
</protein>
<evidence type="ECO:0000313" key="2">
    <source>
        <dbReference type="Proteomes" id="UP000558488"/>
    </source>
</evidence>
<keyword evidence="2" id="KW-1185">Reference proteome</keyword>
<sequence>MEHKARLSTFAFEVQREADAPGWEDVHPAPLRVEAPPSCLAVGRPAQVLSVDRALGRVLPLGAMFAHLPLPPFVPELPVVERFLFFPITVYIQYHSAFLPAAAPLTSDWSRLFPDPAKLPVSRADLVPPS</sequence>
<organism evidence="1 2">
    <name type="scientific">Pipistrellus kuhlii</name>
    <name type="common">Kuhl's pipistrelle</name>
    <dbReference type="NCBI Taxonomy" id="59472"/>
    <lineage>
        <taxon>Eukaryota</taxon>
        <taxon>Metazoa</taxon>
        <taxon>Chordata</taxon>
        <taxon>Craniata</taxon>
        <taxon>Vertebrata</taxon>
        <taxon>Euteleostomi</taxon>
        <taxon>Mammalia</taxon>
        <taxon>Eutheria</taxon>
        <taxon>Laurasiatheria</taxon>
        <taxon>Chiroptera</taxon>
        <taxon>Yangochiroptera</taxon>
        <taxon>Vespertilionidae</taxon>
        <taxon>Pipistrellus</taxon>
    </lineage>
</organism>
<accession>A0A7J7S0C1</accession>
<comment type="caution">
    <text evidence="1">The sequence shown here is derived from an EMBL/GenBank/DDBJ whole genome shotgun (WGS) entry which is preliminary data.</text>
</comment>
<gene>
    <name evidence="1" type="ORF">mPipKuh1_010218</name>
</gene>